<proteinExistence type="predicted"/>
<dbReference type="STRING" id="84698.SAMN04488528_101244"/>
<dbReference type="SUPFAM" id="SSF55729">
    <property type="entry name" value="Acyl-CoA N-acyltransferases (Nat)"/>
    <property type="match status" value="1"/>
</dbReference>
<feature type="domain" description="N-acetyltransferase" evidence="1">
    <location>
        <begin position="17"/>
        <end position="179"/>
    </location>
</feature>
<dbReference type="PANTHER" id="PTHR43792:SF9">
    <property type="entry name" value="RIBOSOMAL-PROTEIN-ALANINE ACETYLTRANSFERASE"/>
    <property type="match status" value="1"/>
</dbReference>
<organism evidence="2 3">
    <name type="scientific">Clostridium frigidicarnis</name>
    <dbReference type="NCBI Taxonomy" id="84698"/>
    <lineage>
        <taxon>Bacteria</taxon>
        <taxon>Bacillati</taxon>
        <taxon>Bacillota</taxon>
        <taxon>Clostridia</taxon>
        <taxon>Eubacteriales</taxon>
        <taxon>Clostridiaceae</taxon>
        <taxon>Clostridium</taxon>
    </lineage>
</organism>
<accession>A0A1I0YC92</accession>
<keyword evidence="3" id="KW-1185">Reference proteome</keyword>
<sequence>MEDEIFNVFPEISTERLNLREIKKEDAESIYKLLSNPEVIKHDTFELFTNIKQAEDILKWFNNEFKERRAIFWGISLKNQPEIIGFCKCEIEIPKVRADLGYDLTPEYWNMGIMTETLNAIIDFAFQTLHVNRIEAAVYTKNNASIRVLEKLGFVKEGILRERSYWRSSCHDMMMLSILKKEYCIKEKQIAFNL</sequence>
<dbReference type="Proteomes" id="UP000198619">
    <property type="component" value="Unassembled WGS sequence"/>
</dbReference>
<dbReference type="Pfam" id="PF13302">
    <property type="entry name" value="Acetyltransf_3"/>
    <property type="match status" value="1"/>
</dbReference>
<dbReference type="Gene3D" id="3.40.630.30">
    <property type="match status" value="1"/>
</dbReference>
<dbReference type="GO" id="GO:0005737">
    <property type="term" value="C:cytoplasm"/>
    <property type="evidence" value="ECO:0007669"/>
    <property type="project" value="TreeGrafter"/>
</dbReference>
<gene>
    <name evidence="2" type="ORF">SAMN04488528_101244</name>
</gene>
<keyword evidence="2" id="KW-0808">Transferase</keyword>
<dbReference type="InterPro" id="IPR016181">
    <property type="entry name" value="Acyl_CoA_acyltransferase"/>
</dbReference>
<dbReference type="OrthoDB" id="9811523at2"/>
<dbReference type="RefSeq" id="WP_090040812.1">
    <property type="nucleotide sequence ID" value="NZ_FOKI01000012.1"/>
</dbReference>
<dbReference type="PANTHER" id="PTHR43792">
    <property type="entry name" value="GNAT FAMILY, PUTATIVE (AFU_ORTHOLOGUE AFUA_3G00765)-RELATED-RELATED"/>
    <property type="match status" value="1"/>
</dbReference>
<dbReference type="AlphaFoldDB" id="A0A1I0YC92"/>
<dbReference type="InterPro" id="IPR000182">
    <property type="entry name" value="GNAT_dom"/>
</dbReference>
<reference evidence="2 3" key="1">
    <citation type="submission" date="2016-10" db="EMBL/GenBank/DDBJ databases">
        <authorList>
            <person name="de Groot N.N."/>
        </authorList>
    </citation>
    <scope>NUCLEOTIDE SEQUENCE [LARGE SCALE GENOMIC DNA]</scope>
    <source>
        <strain evidence="2 3">DSM 12271</strain>
    </source>
</reference>
<evidence type="ECO:0000313" key="3">
    <source>
        <dbReference type="Proteomes" id="UP000198619"/>
    </source>
</evidence>
<dbReference type="EMBL" id="FOKI01000012">
    <property type="protein sequence ID" value="SFB10407.1"/>
    <property type="molecule type" value="Genomic_DNA"/>
</dbReference>
<evidence type="ECO:0000313" key="2">
    <source>
        <dbReference type="EMBL" id="SFB10407.1"/>
    </source>
</evidence>
<protein>
    <submittedName>
        <fullName evidence="2">Ribosomal-protein-alanine N-acetyltransferase</fullName>
    </submittedName>
</protein>
<dbReference type="GO" id="GO:0008999">
    <property type="term" value="F:protein-N-terminal-alanine acetyltransferase activity"/>
    <property type="evidence" value="ECO:0007669"/>
    <property type="project" value="TreeGrafter"/>
</dbReference>
<evidence type="ECO:0000259" key="1">
    <source>
        <dbReference type="PROSITE" id="PS51186"/>
    </source>
</evidence>
<name>A0A1I0YC92_9CLOT</name>
<dbReference type="InterPro" id="IPR051531">
    <property type="entry name" value="N-acetyltransferase"/>
</dbReference>
<dbReference type="PROSITE" id="PS51186">
    <property type="entry name" value="GNAT"/>
    <property type="match status" value="1"/>
</dbReference>